<name>A0ABZ2U620_9ACTN</name>
<evidence type="ECO:0000259" key="5">
    <source>
        <dbReference type="Pfam" id="PF01555"/>
    </source>
</evidence>
<comment type="similarity">
    <text evidence="1">Belongs to the N(4)/N(6)-methyltransferase family.</text>
</comment>
<dbReference type="InterPro" id="IPR029063">
    <property type="entry name" value="SAM-dependent_MTases_sf"/>
</dbReference>
<feature type="domain" description="DNA methylase N-4/N-6" evidence="5">
    <location>
        <begin position="118"/>
        <end position="440"/>
    </location>
</feature>
<dbReference type="SUPFAM" id="SSF53335">
    <property type="entry name" value="S-adenosyl-L-methionine-dependent methyltransferases"/>
    <property type="match status" value="1"/>
</dbReference>
<evidence type="ECO:0000256" key="1">
    <source>
        <dbReference type="ARBA" id="ARBA00006594"/>
    </source>
</evidence>
<reference evidence="6 7" key="1">
    <citation type="journal article" date="2023" name="Virus Evol.">
        <title>Computational host range prediction-The good, the bad, and the ugly.</title>
        <authorList>
            <person name="Howell A.A."/>
            <person name="Versoza C.J."/>
            <person name="Pfeifer S.P."/>
        </authorList>
    </citation>
    <scope>NUCLEOTIDE SEQUENCE [LARGE SCALE GENOMIC DNA]</scope>
    <source>
        <strain evidence="6 7">1610/1b</strain>
    </source>
</reference>
<evidence type="ECO:0000313" key="6">
    <source>
        <dbReference type="EMBL" id="WYY09008.1"/>
    </source>
</evidence>
<dbReference type="PRINTS" id="PR00506">
    <property type="entry name" value="D21N6MTFRASE"/>
</dbReference>
<dbReference type="Proteomes" id="UP001479933">
    <property type="component" value="Chromosome"/>
</dbReference>
<evidence type="ECO:0000256" key="4">
    <source>
        <dbReference type="ARBA" id="ARBA00022691"/>
    </source>
</evidence>
<sequence>MTNEPDEVHLETPDLAAENRAVIEALLPGVVQDGAIDPARLADLLDLPLLAVPEGRERYGLQWAGKGEAIRTLLSPGKGTLVPDMKASLDFNGAKNVFIEGDNLEVLKLLQKAYNDRIKVIYIDPPYNTGKGDFVYQDDFQDPLKAYLRFSGQLDDEGNLLAASQDTGGRRHSRWASMMYPRLVLARNLLTQDGVIFLSIDDNEVAQLRLILDEVFGPENFIENYIWESNFRPDNSSSMERENSQHILCYARNKPGIQRLVGSQQGSEGLPSLTKNSMNVSTLLLNPDWVDFLLPDGEYGPGDMGSGYVLEDKVRIKDGRAADSFRLSGRMIWGQTYLEKQAGAGTRIVIKSPSFVPYSKKAQTAQLPPTSLLPRSDVGDVLAGNAELKALFGVIPFNHPKPTSLISYLVRAVTNDDKDAIVLDFFAGSGSTAHAVALLNAADNGARMVISVNLPEPTPEGGKARDLGYDAVSEVTLARIGKVIDSVPGASDLGLRVYRLSESAFLDSAPDEGELMLNSSTLRASVYDKYAVAAEVLLKEGVPLDSDWVEHEVGTVSVQVSGRVAVVAGEGLDVATAERVFDLDPKPHVVVFLEDDLAGQDALKANLVANAKSRGITVKTV</sequence>
<dbReference type="InterPro" id="IPR002941">
    <property type="entry name" value="DNA_methylase_N4/N6"/>
</dbReference>
<dbReference type="GO" id="GO:0008168">
    <property type="term" value="F:methyltransferase activity"/>
    <property type="evidence" value="ECO:0007669"/>
    <property type="project" value="UniProtKB-KW"/>
</dbReference>
<dbReference type="EMBL" id="CP136137">
    <property type="protein sequence ID" value="WYY09008.1"/>
    <property type="molecule type" value="Genomic_DNA"/>
</dbReference>
<keyword evidence="4" id="KW-0949">S-adenosyl-L-methionine</keyword>
<dbReference type="InterPro" id="IPR002052">
    <property type="entry name" value="DNA_methylase_N6_adenine_CS"/>
</dbReference>
<dbReference type="PIRSF" id="PIRSF015855">
    <property type="entry name" value="TypeIII_Mtase_mKpnI"/>
    <property type="match status" value="1"/>
</dbReference>
<dbReference type="InterPro" id="IPR002295">
    <property type="entry name" value="N4/N6-MTase_EcoPI_Mod-like"/>
</dbReference>
<evidence type="ECO:0000256" key="3">
    <source>
        <dbReference type="ARBA" id="ARBA00022679"/>
    </source>
</evidence>
<dbReference type="Pfam" id="PF01555">
    <property type="entry name" value="N6_N4_Mtase"/>
    <property type="match status" value="1"/>
</dbReference>
<evidence type="ECO:0000313" key="7">
    <source>
        <dbReference type="Proteomes" id="UP001479933"/>
    </source>
</evidence>
<dbReference type="PROSITE" id="PS00092">
    <property type="entry name" value="N6_MTASE"/>
    <property type="match status" value="1"/>
</dbReference>
<protein>
    <submittedName>
        <fullName evidence="6">Site-specific DNA-methyltransferase</fullName>
        <ecNumber evidence="6">2.1.1.-</ecNumber>
    </submittedName>
</protein>
<dbReference type="Gene3D" id="3.40.50.150">
    <property type="entry name" value="Vaccinia Virus protein VP39"/>
    <property type="match status" value="1"/>
</dbReference>
<dbReference type="RefSeq" id="WP_066172623.1">
    <property type="nucleotide sequence ID" value="NZ_CP136137.1"/>
</dbReference>
<proteinExistence type="inferred from homology"/>
<dbReference type="EC" id="2.1.1.-" evidence="6"/>
<organism evidence="6 7">
    <name type="scientific">Gordonia hydrophobica</name>
    <dbReference type="NCBI Taxonomy" id="40516"/>
    <lineage>
        <taxon>Bacteria</taxon>
        <taxon>Bacillati</taxon>
        <taxon>Actinomycetota</taxon>
        <taxon>Actinomycetes</taxon>
        <taxon>Mycobacteriales</taxon>
        <taxon>Gordoniaceae</taxon>
        <taxon>Gordonia</taxon>
    </lineage>
</organism>
<keyword evidence="3 6" id="KW-0808">Transferase</keyword>
<gene>
    <name evidence="6" type="ORF">RVF87_08125</name>
</gene>
<accession>A0ABZ2U620</accession>
<evidence type="ECO:0000256" key="2">
    <source>
        <dbReference type="ARBA" id="ARBA00022603"/>
    </source>
</evidence>
<keyword evidence="7" id="KW-1185">Reference proteome</keyword>
<keyword evidence="2 6" id="KW-0489">Methyltransferase</keyword>
<dbReference type="GO" id="GO:0032259">
    <property type="term" value="P:methylation"/>
    <property type="evidence" value="ECO:0007669"/>
    <property type="project" value="UniProtKB-KW"/>
</dbReference>